<comment type="similarity">
    <text evidence="2 7">Belongs to the TVP38/TMEM64 family.</text>
</comment>
<sequence length="225" mass="23476">MRWAKPALRAVVLLVLVAAVVVVSLGPGLPSRDEVRSLADGLGPWAAPAFVVAYALVCLLPLPKGVMSLAGGAAFGLLAGLPLVLLGSVAGSVLTFALSRWLGRHHARHLIENRLPVRVRAIDERLAQGGFVTILVARLVPVIPYTVLNYALGLTSQRYAPFIAATALGVLPNSVAYVTLAAYGTSPVSWPFGLALLGVLVLASLGVRRQRRVRLGVSAARTGGA</sequence>
<evidence type="ECO:0000256" key="6">
    <source>
        <dbReference type="ARBA" id="ARBA00023136"/>
    </source>
</evidence>
<proteinExistence type="inferred from homology"/>
<keyword evidence="6 7" id="KW-0472">Membrane</keyword>
<evidence type="ECO:0000259" key="8">
    <source>
        <dbReference type="Pfam" id="PF09335"/>
    </source>
</evidence>
<keyword evidence="3 7" id="KW-1003">Cell membrane</keyword>
<feature type="transmembrane region" description="Helical" evidence="7">
    <location>
        <begin position="7"/>
        <end position="25"/>
    </location>
</feature>
<dbReference type="InterPro" id="IPR015414">
    <property type="entry name" value="TMEM64"/>
</dbReference>
<evidence type="ECO:0000313" key="10">
    <source>
        <dbReference type="Proteomes" id="UP000649179"/>
    </source>
</evidence>
<evidence type="ECO:0000256" key="5">
    <source>
        <dbReference type="ARBA" id="ARBA00022989"/>
    </source>
</evidence>
<name>A0A917F185_9ACTN</name>
<dbReference type="AlphaFoldDB" id="A0A917F185"/>
<evidence type="ECO:0000256" key="2">
    <source>
        <dbReference type="ARBA" id="ARBA00008640"/>
    </source>
</evidence>
<keyword evidence="10" id="KW-1185">Reference proteome</keyword>
<dbReference type="GO" id="GO:0005886">
    <property type="term" value="C:plasma membrane"/>
    <property type="evidence" value="ECO:0007669"/>
    <property type="project" value="UniProtKB-SubCell"/>
</dbReference>
<comment type="subcellular location">
    <subcellularLocation>
        <location evidence="1 7">Cell membrane</location>
        <topology evidence="1 7">Multi-pass membrane protein</topology>
    </subcellularLocation>
</comment>
<gene>
    <name evidence="9" type="ORF">GCM10011519_02590</name>
</gene>
<dbReference type="Pfam" id="PF09335">
    <property type="entry name" value="VTT_dom"/>
    <property type="match status" value="1"/>
</dbReference>
<feature type="transmembrane region" description="Helical" evidence="7">
    <location>
        <begin position="189"/>
        <end position="207"/>
    </location>
</feature>
<dbReference type="PANTHER" id="PTHR12677:SF59">
    <property type="entry name" value="GOLGI APPARATUS MEMBRANE PROTEIN TVP38-RELATED"/>
    <property type="match status" value="1"/>
</dbReference>
<dbReference type="InterPro" id="IPR032816">
    <property type="entry name" value="VTT_dom"/>
</dbReference>
<dbReference type="RefSeq" id="WP_188777531.1">
    <property type="nucleotide sequence ID" value="NZ_BMKQ01000001.1"/>
</dbReference>
<reference evidence="9" key="1">
    <citation type="journal article" date="2014" name="Int. J. Syst. Evol. Microbiol.">
        <title>Complete genome sequence of Corynebacterium casei LMG S-19264T (=DSM 44701T), isolated from a smear-ripened cheese.</title>
        <authorList>
            <consortium name="US DOE Joint Genome Institute (JGI-PGF)"/>
            <person name="Walter F."/>
            <person name="Albersmeier A."/>
            <person name="Kalinowski J."/>
            <person name="Ruckert C."/>
        </authorList>
    </citation>
    <scope>NUCLEOTIDE SEQUENCE</scope>
    <source>
        <strain evidence="9">CGMCC 1.16067</strain>
    </source>
</reference>
<feature type="transmembrane region" description="Helical" evidence="7">
    <location>
        <begin position="159"/>
        <end position="183"/>
    </location>
</feature>
<dbReference type="PANTHER" id="PTHR12677">
    <property type="entry name" value="GOLGI APPARATUS MEMBRANE PROTEIN TVP38-RELATED"/>
    <property type="match status" value="1"/>
</dbReference>
<accession>A0A917F185</accession>
<feature type="domain" description="VTT" evidence="8">
    <location>
        <begin position="62"/>
        <end position="180"/>
    </location>
</feature>
<dbReference type="EMBL" id="BMKQ01000001">
    <property type="protein sequence ID" value="GGF32664.1"/>
    <property type="molecule type" value="Genomic_DNA"/>
</dbReference>
<keyword evidence="4 7" id="KW-0812">Transmembrane</keyword>
<keyword evidence="5 7" id="KW-1133">Transmembrane helix</keyword>
<reference evidence="9" key="2">
    <citation type="submission" date="2020-09" db="EMBL/GenBank/DDBJ databases">
        <authorList>
            <person name="Sun Q."/>
            <person name="Zhou Y."/>
        </authorList>
    </citation>
    <scope>NUCLEOTIDE SEQUENCE</scope>
    <source>
        <strain evidence="9">CGMCC 1.16067</strain>
    </source>
</reference>
<feature type="transmembrane region" description="Helical" evidence="7">
    <location>
        <begin position="126"/>
        <end position="147"/>
    </location>
</feature>
<evidence type="ECO:0000256" key="7">
    <source>
        <dbReference type="RuleBase" id="RU366058"/>
    </source>
</evidence>
<protein>
    <recommendedName>
        <fullName evidence="7">TVP38/TMEM64 family membrane protein</fullName>
    </recommendedName>
</protein>
<feature type="transmembrane region" description="Helical" evidence="7">
    <location>
        <begin position="74"/>
        <end position="98"/>
    </location>
</feature>
<evidence type="ECO:0000313" key="9">
    <source>
        <dbReference type="EMBL" id="GGF32664.1"/>
    </source>
</evidence>
<evidence type="ECO:0000256" key="4">
    <source>
        <dbReference type="ARBA" id="ARBA00022692"/>
    </source>
</evidence>
<comment type="caution">
    <text evidence="9">The sequence shown here is derived from an EMBL/GenBank/DDBJ whole genome shotgun (WGS) entry which is preliminary data.</text>
</comment>
<dbReference type="Proteomes" id="UP000649179">
    <property type="component" value="Unassembled WGS sequence"/>
</dbReference>
<evidence type="ECO:0000256" key="1">
    <source>
        <dbReference type="ARBA" id="ARBA00004651"/>
    </source>
</evidence>
<organism evidence="9 10">
    <name type="scientific">Marmoricola endophyticus</name>
    <dbReference type="NCBI Taxonomy" id="2040280"/>
    <lineage>
        <taxon>Bacteria</taxon>
        <taxon>Bacillati</taxon>
        <taxon>Actinomycetota</taxon>
        <taxon>Actinomycetes</taxon>
        <taxon>Propionibacteriales</taxon>
        <taxon>Nocardioidaceae</taxon>
        <taxon>Marmoricola</taxon>
    </lineage>
</organism>
<feature type="transmembrane region" description="Helical" evidence="7">
    <location>
        <begin position="45"/>
        <end position="62"/>
    </location>
</feature>
<evidence type="ECO:0000256" key="3">
    <source>
        <dbReference type="ARBA" id="ARBA00022475"/>
    </source>
</evidence>